<dbReference type="SUPFAM" id="SSF54427">
    <property type="entry name" value="NTF2-like"/>
    <property type="match status" value="1"/>
</dbReference>
<dbReference type="Proteomes" id="UP000613266">
    <property type="component" value="Unassembled WGS sequence"/>
</dbReference>
<proteinExistence type="predicted"/>
<gene>
    <name evidence="3" type="ORF">I7X39_18530</name>
</gene>
<comment type="caution">
    <text evidence="3">The sequence shown here is derived from an EMBL/GenBank/DDBJ whole genome shotgun (WGS) entry which is preliminary data.</text>
</comment>
<name>A0A931J8T4_9BURK</name>
<feature type="chain" id="PRO_5037296361" evidence="1">
    <location>
        <begin position="24"/>
        <end position="148"/>
    </location>
</feature>
<evidence type="ECO:0000256" key="1">
    <source>
        <dbReference type="SAM" id="SignalP"/>
    </source>
</evidence>
<dbReference type="Pfam" id="PF14534">
    <property type="entry name" value="DUF4440"/>
    <property type="match status" value="1"/>
</dbReference>
<dbReference type="RefSeq" id="WP_198112663.1">
    <property type="nucleotide sequence ID" value="NZ_JAEDAK010000016.1"/>
</dbReference>
<feature type="domain" description="DUF4440" evidence="2">
    <location>
        <begin position="33"/>
        <end position="138"/>
    </location>
</feature>
<dbReference type="Gene3D" id="3.10.450.50">
    <property type="match status" value="1"/>
</dbReference>
<protein>
    <submittedName>
        <fullName evidence="3">Nuclear transport factor 2 family protein</fullName>
    </submittedName>
</protein>
<organism evidence="3 4">
    <name type="scientific">Inhella proteolytica</name>
    <dbReference type="NCBI Taxonomy" id="2795029"/>
    <lineage>
        <taxon>Bacteria</taxon>
        <taxon>Pseudomonadati</taxon>
        <taxon>Pseudomonadota</taxon>
        <taxon>Betaproteobacteria</taxon>
        <taxon>Burkholderiales</taxon>
        <taxon>Sphaerotilaceae</taxon>
        <taxon>Inhella</taxon>
    </lineage>
</organism>
<dbReference type="InterPro" id="IPR027843">
    <property type="entry name" value="DUF4440"/>
</dbReference>
<keyword evidence="1" id="KW-0732">Signal</keyword>
<dbReference type="InterPro" id="IPR032710">
    <property type="entry name" value="NTF2-like_dom_sf"/>
</dbReference>
<accession>A0A931J8T4</accession>
<dbReference type="EMBL" id="JAEDAK010000016">
    <property type="protein sequence ID" value="MBH9578892.1"/>
    <property type="molecule type" value="Genomic_DNA"/>
</dbReference>
<evidence type="ECO:0000259" key="2">
    <source>
        <dbReference type="Pfam" id="PF14534"/>
    </source>
</evidence>
<feature type="signal peptide" evidence="1">
    <location>
        <begin position="1"/>
        <end position="23"/>
    </location>
</feature>
<evidence type="ECO:0000313" key="4">
    <source>
        <dbReference type="Proteomes" id="UP000613266"/>
    </source>
</evidence>
<dbReference type="AlphaFoldDB" id="A0A931J8T4"/>
<keyword evidence="4" id="KW-1185">Reference proteome</keyword>
<sequence length="148" mass="16401">MSMNRAQALTALLGLPLLAQASAAEDATLALLRTQADRWDQAIVAKDRAAIEANMGADFRQIDGAGNLEDKASFVAGLLDPQLQIEPYTVEDFEIRLYGEVALLSGRTRMRGRYAGKAFESHYRYIDVYVRRNGIWQIVSVQISKIAP</sequence>
<evidence type="ECO:0000313" key="3">
    <source>
        <dbReference type="EMBL" id="MBH9578892.1"/>
    </source>
</evidence>
<reference evidence="3" key="1">
    <citation type="submission" date="2020-12" db="EMBL/GenBank/DDBJ databases">
        <title>The genome sequence of Inhella sp. 1Y17.</title>
        <authorList>
            <person name="Liu Y."/>
        </authorList>
    </citation>
    <scope>NUCLEOTIDE SEQUENCE</scope>
    <source>
        <strain evidence="3">1Y17</strain>
    </source>
</reference>